<dbReference type="OrthoDB" id="6361347at2759"/>
<dbReference type="EMBL" id="OA882048">
    <property type="protein sequence ID" value="CAD7272211.1"/>
    <property type="molecule type" value="Genomic_DNA"/>
</dbReference>
<proteinExistence type="predicted"/>
<gene>
    <name evidence="2" type="ORF">NMOB1V02_LOCUS155</name>
</gene>
<dbReference type="EMBL" id="CAJPEX010000011">
    <property type="protein sequence ID" value="CAG0912363.1"/>
    <property type="molecule type" value="Genomic_DNA"/>
</dbReference>
<name>A0A7R9G8R1_9CRUS</name>
<evidence type="ECO:0008006" key="4">
    <source>
        <dbReference type="Google" id="ProtNLM"/>
    </source>
</evidence>
<dbReference type="Proteomes" id="UP000678499">
    <property type="component" value="Unassembled WGS sequence"/>
</dbReference>
<keyword evidence="1" id="KW-1133">Transmembrane helix</keyword>
<evidence type="ECO:0000313" key="3">
    <source>
        <dbReference type="Proteomes" id="UP000678499"/>
    </source>
</evidence>
<feature type="transmembrane region" description="Helical" evidence="1">
    <location>
        <begin position="61"/>
        <end position="81"/>
    </location>
</feature>
<sequence>MSLNCPKKFSENELSSMRRELSVLLEGMREDVDYETFPPVPPWFDAEKFNKGRRFFLDNSFSIMFSHFTFLLIGMTVQRFVRVLVLTGRSSTPDSAFKRYMKTAMFLEKWYRGEDFWDETSAAHATLVAVRRYHRLANELVSRKKPVEMNAKAPVEGDEYSAAAQETLDRILRDIRHLPLVDEEFSNRLLKKDASVWREFPIVSQFDLSLTLLGFTGGILLCPEYFGIPLQSDMDHEGLDGFVFFWRTVAYCLGVSDEYNICRDSFRAARVSAVAMTELYVRPLLKRCKIDSLYMADAIGLGHQKNLSRFFPSARVMLCFGGNCPGVNVDLVQVRKSFTWNEAFQYYYLVFVFKYVMRFKLTRWMLQKTFSLAGALYRSFSGR</sequence>
<keyword evidence="1" id="KW-0812">Transmembrane</keyword>
<dbReference type="AlphaFoldDB" id="A0A7R9G8R1"/>
<dbReference type="PANTHER" id="PTHR37159">
    <property type="entry name" value="GH11867P"/>
    <property type="match status" value="1"/>
</dbReference>
<accession>A0A7R9G8R1</accession>
<keyword evidence="1" id="KW-0472">Membrane</keyword>
<keyword evidence="3" id="KW-1185">Reference proteome</keyword>
<evidence type="ECO:0000256" key="1">
    <source>
        <dbReference type="SAM" id="Phobius"/>
    </source>
</evidence>
<evidence type="ECO:0000313" key="2">
    <source>
        <dbReference type="EMBL" id="CAD7272211.1"/>
    </source>
</evidence>
<organism evidence="2">
    <name type="scientific">Notodromas monacha</name>
    <dbReference type="NCBI Taxonomy" id="399045"/>
    <lineage>
        <taxon>Eukaryota</taxon>
        <taxon>Metazoa</taxon>
        <taxon>Ecdysozoa</taxon>
        <taxon>Arthropoda</taxon>
        <taxon>Crustacea</taxon>
        <taxon>Oligostraca</taxon>
        <taxon>Ostracoda</taxon>
        <taxon>Podocopa</taxon>
        <taxon>Podocopida</taxon>
        <taxon>Cypridocopina</taxon>
        <taxon>Cypridoidea</taxon>
        <taxon>Cyprididae</taxon>
        <taxon>Notodromas</taxon>
    </lineage>
</organism>
<protein>
    <recommendedName>
        <fullName evidence="4">ER-bound oxygenase mpaB/mpaB'/Rubber oxygenase catalytic domain-containing protein</fullName>
    </recommendedName>
</protein>
<dbReference type="PANTHER" id="PTHR37159:SF1">
    <property type="entry name" value="GH11867P"/>
    <property type="match status" value="1"/>
</dbReference>
<reference evidence="2" key="1">
    <citation type="submission" date="2020-11" db="EMBL/GenBank/DDBJ databases">
        <authorList>
            <person name="Tran Van P."/>
        </authorList>
    </citation>
    <scope>NUCLEOTIDE SEQUENCE</scope>
</reference>